<evidence type="ECO:0000256" key="2">
    <source>
        <dbReference type="ARBA" id="ARBA00023125"/>
    </source>
</evidence>
<name>A0ABX1JRF4_9MICC</name>
<protein>
    <submittedName>
        <fullName evidence="6">TetR/AcrR family transcriptional regulator</fullName>
    </submittedName>
</protein>
<keyword evidence="3" id="KW-0804">Transcription</keyword>
<evidence type="ECO:0000313" key="7">
    <source>
        <dbReference type="Proteomes" id="UP000523795"/>
    </source>
</evidence>
<dbReference type="InterPro" id="IPR001647">
    <property type="entry name" value="HTH_TetR"/>
</dbReference>
<keyword evidence="7" id="KW-1185">Reference proteome</keyword>
<accession>A0ABX1JRF4</accession>
<gene>
    <name evidence="6" type="ORF">HER39_15335</name>
</gene>
<proteinExistence type="predicted"/>
<feature type="domain" description="HTH tetR-type" evidence="5">
    <location>
        <begin position="9"/>
        <end position="69"/>
    </location>
</feature>
<keyword evidence="1" id="KW-0805">Transcription regulation</keyword>
<evidence type="ECO:0000256" key="1">
    <source>
        <dbReference type="ARBA" id="ARBA00023015"/>
    </source>
</evidence>
<dbReference type="Gene3D" id="1.10.357.10">
    <property type="entry name" value="Tetracycline Repressor, domain 2"/>
    <property type="match status" value="1"/>
</dbReference>
<reference evidence="6 7" key="1">
    <citation type="submission" date="2020-04" db="EMBL/GenBank/DDBJ databases">
        <authorList>
            <person name="Liu S."/>
        </authorList>
    </citation>
    <scope>NUCLEOTIDE SEQUENCE [LARGE SCALE GENOMIC DNA]</scope>
    <source>
        <strain evidence="6 7">CGMCC 1.15091</strain>
    </source>
</reference>
<dbReference type="InterPro" id="IPR025996">
    <property type="entry name" value="MT1864/Rv1816-like_C"/>
</dbReference>
<dbReference type="InterPro" id="IPR009057">
    <property type="entry name" value="Homeodomain-like_sf"/>
</dbReference>
<dbReference type="Pfam" id="PF00440">
    <property type="entry name" value="TetR_N"/>
    <property type="match status" value="1"/>
</dbReference>
<sequence length="210" mass="22239">MKRSTYRHGDLRRALIAAGLELAREPGPEAVVLREATRRAAVAPSAAYRHFASRDILVHEVSMAAQARLAAAMEDQQRRELARLGPDAAPAARARALLRGVGSGYLSFAWTEPGWFRTAFRVHRDLASSGAAGAAGPRGRTPYQLLSGALDALVEAGQLPPGRRPGAGVLAWSGVHGFATLGLEGPLRDLDGSTRAALAVRLLHMVEAGI</sequence>
<evidence type="ECO:0000313" key="6">
    <source>
        <dbReference type="EMBL" id="NKX51913.1"/>
    </source>
</evidence>
<evidence type="ECO:0000256" key="3">
    <source>
        <dbReference type="ARBA" id="ARBA00023163"/>
    </source>
</evidence>
<dbReference type="PROSITE" id="PS50977">
    <property type="entry name" value="HTH_TETR_2"/>
    <property type="match status" value="1"/>
</dbReference>
<feature type="DNA-binding region" description="H-T-H motif" evidence="4">
    <location>
        <begin position="32"/>
        <end position="51"/>
    </location>
</feature>
<comment type="caution">
    <text evidence="6">The sequence shown here is derived from an EMBL/GenBank/DDBJ whole genome shotgun (WGS) entry which is preliminary data.</text>
</comment>
<organism evidence="6 7">
    <name type="scientific">Arthrobacter deserti</name>
    <dbReference type="NCBI Taxonomy" id="1742687"/>
    <lineage>
        <taxon>Bacteria</taxon>
        <taxon>Bacillati</taxon>
        <taxon>Actinomycetota</taxon>
        <taxon>Actinomycetes</taxon>
        <taxon>Micrococcales</taxon>
        <taxon>Micrococcaceae</taxon>
        <taxon>Arthrobacter</taxon>
    </lineage>
</organism>
<evidence type="ECO:0000259" key="5">
    <source>
        <dbReference type="PROSITE" id="PS50977"/>
    </source>
</evidence>
<keyword evidence="2 4" id="KW-0238">DNA-binding</keyword>
<dbReference type="InterPro" id="IPR036271">
    <property type="entry name" value="Tet_transcr_reg_TetR-rel_C_sf"/>
</dbReference>
<dbReference type="SUPFAM" id="SSF48498">
    <property type="entry name" value="Tetracyclin repressor-like, C-terminal domain"/>
    <property type="match status" value="1"/>
</dbReference>
<dbReference type="Proteomes" id="UP000523795">
    <property type="component" value="Unassembled WGS sequence"/>
</dbReference>
<dbReference type="Pfam" id="PF13305">
    <property type="entry name" value="TetR_C_33"/>
    <property type="match status" value="1"/>
</dbReference>
<dbReference type="SUPFAM" id="SSF46689">
    <property type="entry name" value="Homeodomain-like"/>
    <property type="match status" value="1"/>
</dbReference>
<evidence type="ECO:0000256" key="4">
    <source>
        <dbReference type="PROSITE-ProRule" id="PRU00335"/>
    </source>
</evidence>
<dbReference type="EMBL" id="JAAZSR010000345">
    <property type="protein sequence ID" value="NKX51913.1"/>
    <property type="molecule type" value="Genomic_DNA"/>
</dbReference>